<dbReference type="PANTHER" id="PTHR31118">
    <property type="entry name" value="CYCLASE-LIKE PROTEIN 2"/>
    <property type="match status" value="1"/>
</dbReference>
<reference evidence="1" key="1">
    <citation type="journal article" date="2020" name="mSystems">
        <title>Genome- and Community-Level Interaction Insights into Carbon Utilization and Element Cycling Functions of Hydrothermarchaeota in Hydrothermal Sediment.</title>
        <authorList>
            <person name="Zhou Z."/>
            <person name="Liu Y."/>
            <person name="Xu W."/>
            <person name="Pan J."/>
            <person name="Luo Z.H."/>
            <person name="Li M."/>
        </authorList>
    </citation>
    <scope>NUCLEOTIDE SEQUENCE [LARGE SCALE GENOMIC DNA]</scope>
    <source>
        <strain evidence="1">SpSt-418</strain>
    </source>
</reference>
<dbReference type="InterPro" id="IPR007325">
    <property type="entry name" value="KFase/CYL"/>
</dbReference>
<evidence type="ECO:0000313" key="1">
    <source>
        <dbReference type="EMBL" id="HFM97519.1"/>
    </source>
</evidence>
<protein>
    <submittedName>
        <fullName evidence="1">Cyclase family protein</fullName>
    </submittedName>
</protein>
<dbReference type="InterPro" id="IPR037175">
    <property type="entry name" value="KFase_sf"/>
</dbReference>
<dbReference type="GO" id="GO:0019441">
    <property type="term" value="P:L-tryptophan catabolic process to kynurenine"/>
    <property type="evidence" value="ECO:0007669"/>
    <property type="project" value="InterPro"/>
</dbReference>
<name>A0A7C3PEF1_9CYAN</name>
<dbReference type="EMBL" id="DSRU01000086">
    <property type="protein sequence ID" value="HFM97519.1"/>
    <property type="molecule type" value="Genomic_DNA"/>
</dbReference>
<accession>A0A7C3PEF1</accession>
<comment type="caution">
    <text evidence="1">The sequence shown here is derived from an EMBL/GenBank/DDBJ whole genome shotgun (WGS) entry which is preliminary data.</text>
</comment>
<dbReference type="GO" id="GO:0004061">
    <property type="term" value="F:arylformamidase activity"/>
    <property type="evidence" value="ECO:0007669"/>
    <property type="project" value="InterPro"/>
</dbReference>
<proteinExistence type="predicted"/>
<gene>
    <name evidence="1" type="ORF">ENR64_07070</name>
</gene>
<organism evidence="1">
    <name type="scientific">Oscillatoriales cyanobacterium SpSt-418</name>
    <dbReference type="NCBI Taxonomy" id="2282169"/>
    <lineage>
        <taxon>Bacteria</taxon>
        <taxon>Bacillati</taxon>
        <taxon>Cyanobacteriota</taxon>
        <taxon>Cyanophyceae</taxon>
        <taxon>Oscillatoriophycideae</taxon>
        <taxon>Oscillatoriales</taxon>
    </lineage>
</organism>
<sequence>MPSELLKTITYRQVIDLSHPIHPQIPLWQGDPSVEFETVAQLDSDGYYLRRFAMGEHSGTHINAPNSFFADAVGIDAYRPESLIVPAIAIDLQAQAATNPDYCLSIDDILAWEQEYGQIPENSVVLLHTNWQARWHDPQAFLNCDAQGGYHFPGFGADSTRFLLAERAIAGVGTDTHGVDSGQDTTFSTNKQVLANQGIVLENLANLDQLPPRGSTLILGILRLQNGSGSPLSVLALIP</sequence>
<dbReference type="PANTHER" id="PTHR31118:SF12">
    <property type="entry name" value="CYCLASE-LIKE PROTEIN 2"/>
    <property type="match status" value="1"/>
</dbReference>
<dbReference type="Pfam" id="PF04199">
    <property type="entry name" value="Cyclase"/>
    <property type="match status" value="1"/>
</dbReference>
<dbReference type="Gene3D" id="3.50.30.50">
    <property type="entry name" value="Putative cyclase"/>
    <property type="match status" value="1"/>
</dbReference>
<dbReference type="AlphaFoldDB" id="A0A7C3PEF1"/>
<dbReference type="SUPFAM" id="SSF102198">
    <property type="entry name" value="Putative cyclase"/>
    <property type="match status" value="1"/>
</dbReference>